<feature type="compositionally biased region" description="Pro residues" evidence="8">
    <location>
        <begin position="51"/>
        <end position="66"/>
    </location>
</feature>
<dbReference type="AlphaFoldDB" id="A0A8C5BW71"/>
<organism evidence="11 12">
    <name type="scientific">Gadus morhua</name>
    <name type="common">Atlantic cod</name>
    <dbReference type="NCBI Taxonomy" id="8049"/>
    <lineage>
        <taxon>Eukaryota</taxon>
        <taxon>Metazoa</taxon>
        <taxon>Chordata</taxon>
        <taxon>Craniata</taxon>
        <taxon>Vertebrata</taxon>
        <taxon>Euteleostomi</taxon>
        <taxon>Actinopterygii</taxon>
        <taxon>Neopterygii</taxon>
        <taxon>Teleostei</taxon>
        <taxon>Neoteleostei</taxon>
        <taxon>Acanthomorphata</taxon>
        <taxon>Zeiogadaria</taxon>
        <taxon>Gadariae</taxon>
        <taxon>Gadiformes</taxon>
        <taxon>Gadoidei</taxon>
        <taxon>Gadidae</taxon>
        <taxon>Gadus</taxon>
    </lineage>
</organism>
<keyword evidence="5 7" id="KW-0175">Coiled coil</keyword>
<dbReference type="GeneTree" id="ENSGT00530000063695"/>
<evidence type="ECO:0000256" key="4">
    <source>
        <dbReference type="ARBA" id="ARBA00022701"/>
    </source>
</evidence>
<evidence type="ECO:0000313" key="11">
    <source>
        <dbReference type="Ensembl" id="ENSGMOP00000051938.1"/>
    </source>
</evidence>
<dbReference type="InterPro" id="IPR025913">
    <property type="entry name" value="Cep57_CLD"/>
</dbReference>
<feature type="region of interest" description="Disordered" evidence="8">
    <location>
        <begin position="104"/>
        <end position="345"/>
    </location>
</feature>
<reference evidence="11" key="1">
    <citation type="submission" date="2025-08" db="UniProtKB">
        <authorList>
            <consortium name="Ensembl"/>
        </authorList>
    </citation>
    <scope>IDENTIFICATION</scope>
</reference>
<name>A0A8C5BW71_GADMO</name>
<dbReference type="GO" id="GO:0042802">
    <property type="term" value="F:identical protein binding"/>
    <property type="evidence" value="ECO:0007669"/>
    <property type="project" value="InterPro"/>
</dbReference>
<dbReference type="Pfam" id="PF06657">
    <property type="entry name" value="Cep57_MT_bd"/>
    <property type="match status" value="1"/>
</dbReference>
<evidence type="ECO:0000313" key="12">
    <source>
        <dbReference type="Proteomes" id="UP000694546"/>
    </source>
</evidence>
<comment type="subcellular location">
    <subcellularLocation>
        <location evidence="1">Cytoplasm</location>
        <location evidence="1">Cytoskeleton</location>
        <location evidence="1">Microtubule organizing center</location>
        <location evidence="1">Centrosome</location>
    </subcellularLocation>
</comment>
<dbReference type="InterPro" id="IPR051756">
    <property type="entry name" value="Centrosomal_MT-associated"/>
</dbReference>
<keyword evidence="4" id="KW-0493">Microtubule</keyword>
<dbReference type="GO" id="GO:0005813">
    <property type="term" value="C:centrosome"/>
    <property type="evidence" value="ECO:0007669"/>
    <property type="project" value="UniProtKB-SubCell"/>
</dbReference>
<evidence type="ECO:0000256" key="6">
    <source>
        <dbReference type="ARBA" id="ARBA00023212"/>
    </source>
</evidence>
<evidence type="ECO:0000259" key="10">
    <source>
        <dbReference type="Pfam" id="PF14073"/>
    </source>
</evidence>
<accession>A0A8C5BW71</accession>
<feature type="coiled-coil region" evidence="7">
    <location>
        <begin position="413"/>
        <end position="461"/>
    </location>
</feature>
<dbReference type="Ensembl" id="ENSGMOT00000025660.1">
    <property type="protein sequence ID" value="ENSGMOP00000051938.1"/>
    <property type="gene ID" value="ENSGMOG00000023554.1"/>
</dbReference>
<dbReference type="RefSeq" id="XP_030193236.1">
    <property type="nucleotide sequence ID" value="XM_030337376.1"/>
</dbReference>
<dbReference type="GO" id="GO:0043015">
    <property type="term" value="F:gamma-tubulin binding"/>
    <property type="evidence" value="ECO:0007669"/>
    <property type="project" value="InterPro"/>
</dbReference>
<feature type="compositionally biased region" description="Polar residues" evidence="8">
    <location>
        <begin position="315"/>
        <end position="330"/>
    </location>
</feature>
<feature type="coiled-coil region" evidence="7">
    <location>
        <begin position="348"/>
        <end position="382"/>
    </location>
</feature>
<dbReference type="GeneID" id="115528945"/>
<proteinExistence type="inferred from homology"/>
<feature type="compositionally biased region" description="Polar residues" evidence="8">
    <location>
        <begin position="108"/>
        <end position="120"/>
    </location>
</feature>
<evidence type="ECO:0000256" key="3">
    <source>
        <dbReference type="ARBA" id="ARBA00022490"/>
    </source>
</evidence>
<feature type="domain" description="Cep57 centrosome localisation" evidence="10">
    <location>
        <begin position="307"/>
        <end position="469"/>
    </location>
</feature>
<evidence type="ECO:0000256" key="1">
    <source>
        <dbReference type="ARBA" id="ARBA00004300"/>
    </source>
</evidence>
<dbReference type="Proteomes" id="UP000694546">
    <property type="component" value="Chromosome 16"/>
</dbReference>
<feature type="compositionally biased region" description="Basic and acidic residues" evidence="8">
    <location>
        <begin position="331"/>
        <end position="342"/>
    </location>
</feature>
<evidence type="ECO:0000256" key="5">
    <source>
        <dbReference type="ARBA" id="ARBA00023054"/>
    </source>
</evidence>
<comment type="similarity">
    <text evidence="2">Belongs to the translokin family.</text>
</comment>
<evidence type="ECO:0000256" key="7">
    <source>
        <dbReference type="SAM" id="Coils"/>
    </source>
</evidence>
<gene>
    <name evidence="11" type="primary">LOC115528945</name>
</gene>
<sequence>METLSKTPAGEAHHNKEWWPALPTGLMCVSPSLSSYKDYPAHQPFIKTPPLHRPPPCMRQAPPPTSPAKSFPESHSAEIISALRNLQEKIRRLEVEKRGADLGLRAEQPSTRPLVTSTQRPVDLGLQAEQHSTRPLVTSTQRPVDPGLQALGRDAPATNVSSTRREAEPRSEVSSTRREAEPRSEVTSTRREAEPRSEVTSTRREAEPRSEVTSTRREAEPRSEVTSTRREAEPRSEVTSTRRQAEPRSEVTSTRRQAEPRSEVTSTRRQAEPRSEVTSTRRQAEPRSEVTSTRRQAEPRSEVSCTRRQAEPRSEFTSTRRQAEQPSDVTSTRREMRSEGASDRPQCNQVLLTQLAAAEARCQQLERQLELMRRTVRLAQQDRTSLLQQQVSMATDPSGDPASGPEHAHWEKLERLEREYIRMTLAQNQAEKKIRELEEKLEEEERQRKLVQEKADLLQTGLEANRLLLQAVSPRPRRRSRGRVPPARRRSREPQSPQQQKASSNQPHHSLRPGVVPFVAGMAVGCSHSVRANVQAVLSLLKHHPRSHPPSAERPPAPRAACSSPSPSSSEPPSEVELKEILSSLQEELRLMGLEQAALVRRVQAGGAERGDVLRDQERLLLRMERKGEHIAQLHRHTQQIKKLRRVGSGKAEQNGRRGAAGTAVATRGRSFGACERINANLKLLKDMRALQKSLRT</sequence>
<dbReference type="OrthoDB" id="76453at2759"/>
<feature type="compositionally biased region" description="Low complexity" evidence="8">
    <location>
        <begin position="559"/>
        <end position="575"/>
    </location>
</feature>
<feature type="domain" description="Cep57 centrosome microtubule-binding" evidence="9">
    <location>
        <begin position="569"/>
        <end position="637"/>
    </location>
</feature>
<dbReference type="InterPro" id="IPR024957">
    <property type="entry name" value="Cep57_MT-bd_dom"/>
</dbReference>
<dbReference type="GO" id="GO:0005874">
    <property type="term" value="C:microtubule"/>
    <property type="evidence" value="ECO:0007669"/>
    <property type="project" value="UniProtKB-KW"/>
</dbReference>
<feature type="coiled-coil region" evidence="7">
    <location>
        <begin position="76"/>
        <end position="103"/>
    </location>
</feature>
<evidence type="ECO:0000256" key="2">
    <source>
        <dbReference type="ARBA" id="ARBA00008179"/>
    </source>
</evidence>
<dbReference type="Gene3D" id="1.20.58.90">
    <property type="match status" value="1"/>
</dbReference>
<feature type="compositionally biased region" description="Basic and acidic residues" evidence="8">
    <location>
        <begin position="163"/>
        <end position="236"/>
    </location>
</feature>
<feature type="compositionally biased region" description="Polar residues" evidence="8">
    <location>
        <begin position="129"/>
        <end position="142"/>
    </location>
</feature>
<feature type="compositionally biased region" description="Basic residues" evidence="8">
    <location>
        <begin position="475"/>
        <end position="491"/>
    </location>
</feature>
<keyword evidence="3" id="KW-0963">Cytoplasm</keyword>
<evidence type="ECO:0000259" key="9">
    <source>
        <dbReference type="Pfam" id="PF06657"/>
    </source>
</evidence>
<dbReference type="Pfam" id="PF14073">
    <property type="entry name" value="Cep57_CLD"/>
    <property type="match status" value="1"/>
</dbReference>
<feature type="region of interest" description="Disordered" evidence="8">
    <location>
        <begin position="468"/>
        <end position="513"/>
    </location>
</feature>
<dbReference type="PANTHER" id="PTHR19336:SF11">
    <property type="entry name" value="CENTROSOMAL PROTEIN OF 57 KDA"/>
    <property type="match status" value="1"/>
</dbReference>
<protein>
    <submittedName>
        <fullName evidence="11">Centrosomal protein of 57 kDa-like</fullName>
    </submittedName>
</protein>
<reference evidence="11" key="2">
    <citation type="submission" date="2025-09" db="UniProtKB">
        <authorList>
            <consortium name="Ensembl"/>
        </authorList>
    </citation>
    <scope>IDENTIFICATION</scope>
</reference>
<keyword evidence="6" id="KW-0206">Cytoskeleton</keyword>
<dbReference type="GO" id="GO:0008017">
    <property type="term" value="F:microtubule binding"/>
    <property type="evidence" value="ECO:0007669"/>
    <property type="project" value="InterPro"/>
</dbReference>
<feature type="region of interest" description="Disordered" evidence="8">
    <location>
        <begin position="47"/>
        <end position="72"/>
    </location>
</feature>
<keyword evidence="12" id="KW-1185">Reference proteome</keyword>
<dbReference type="PANTHER" id="PTHR19336">
    <property type="entry name" value="UNCHARACTERIZED DUF1167"/>
    <property type="match status" value="1"/>
</dbReference>
<feature type="region of interest" description="Disordered" evidence="8">
    <location>
        <begin position="544"/>
        <end position="575"/>
    </location>
</feature>
<evidence type="ECO:0000256" key="8">
    <source>
        <dbReference type="SAM" id="MobiDB-lite"/>
    </source>
</evidence>